<feature type="domain" description="Replication protein A 70 kDa DNA-binding subunit B/D first OB fold" evidence="1">
    <location>
        <begin position="4"/>
        <end position="68"/>
    </location>
</feature>
<name>A0A3P5YHB1_BRACM</name>
<gene>
    <name evidence="2" type="ORF">BRAA06T25627Z</name>
</gene>
<proteinExistence type="predicted"/>
<evidence type="ECO:0000313" key="2">
    <source>
        <dbReference type="EMBL" id="VDC67087.1"/>
    </source>
</evidence>
<dbReference type="AlphaFoldDB" id="A0A3P5YHB1"/>
<accession>A0A3P5YHB1</accession>
<evidence type="ECO:0000259" key="1">
    <source>
        <dbReference type="Pfam" id="PF02721"/>
    </source>
</evidence>
<protein>
    <recommendedName>
        <fullName evidence="1">Replication protein A 70 kDa DNA-binding subunit B/D first OB fold domain-containing protein</fullName>
    </recommendedName>
</protein>
<organism evidence="2">
    <name type="scientific">Brassica campestris</name>
    <name type="common">Field mustard</name>
    <dbReference type="NCBI Taxonomy" id="3711"/>
    <lineage>
        <taxon>Eukaryota</taxon>
        <taxon>Viridiplantae</taxon>
        <taxon>Streptophyta</taxon>
        <taxon>Embryophyta</taxon>
        <taxon>Tracheophyta</taxon>
        <taxon>Spermatophyta</taxon>
        <taxon>Magnoliopsida</taxon>
        <taxon>eudicotyledons</taxon>
        <taxon>Gunneridae</taxon>
        <taxon>Pentapetalae</taxon>
        <taxon>rosids</taxon>
        <taxon>malvids</taxon>
        <taxon>Brassicales</taxon>
        <taxon>Brassicaceae</taxon>
        <taxon>Brassiceae</taxon>
        <taxon>Brassica</taxon>
    </lineage>
</organism>
<reference evidence="2" key="1">
    <citation type="submission" date="2018-11" db="EMBL/GenBank/DDBJ databases">
        <authorList>
            <consortium name="Genoscope - CEA"/>
            <person name="William W."/>
        </authorList>
    </citation>
    <scope>NUCLEOTIDE SEQUENCE</scope>
</reference>
<dbReference type="InterPro" id="IPR003871">
    <property type="entry name" value="RFA1B/D_OB_1st"/>
</dbReference>
<dbReference type="Pfam" id="PF02721">
    <property type="entry name" value="DUF223"/>
    <property type="match status" value="1"/>
</dbReference>
<dbReference type="InterPro" id="IPR012340">
    <property type="entry name" value="NA-bd_OB-fold"/>
</dbReference>
<sequence>MAHYNMLANVMYNTSITSWHFRVKILRIHSFRSYVSGCGSNWSYILVDEAGTKMEMTVYSGSAYRFRDLENQER</sequence>
<dbReference type="EMBL" id="LR031569">
    <property type="protein sequence ID" value="VDC67087.1"/>
    <property type="molecule type" value="Genomic_DNA"/>
</dbReference>
<dbReference type="Gene3D" id="2.40.50.140">
    <property type="entry name" value="Nucleic acid-binding proteins"/>
    <property type="match status" value="1"/>
</dbReference>